<comment type="caution">
    <text evidence="1">The sequence shown here is derived from an EMBL/GenBank/DDBJ whole genome shotgun (WGS) entry which is preliminary data.</text>
</comment>
<protein>
    <recommendedName>
        <fullName evidence="3">Minor tail protein</fullName>
    </recommendedName>
</protein>
<evidence type="ECO:0008006" key="3">
    <source>
        <dbReference type="Google" id="ProtNLM"/>
    </source>
</evidence>
<accession>A0ABR9G6F8</accession>
<proteinExistence type="predicted"/>
<name>A0ABR9G6F8_9GAMM</name>
<dbReference type="RefSeq" id="WP_192554444.1">
    <property type="nucleotide sequence ID" value="NZ_JACZZA010000001.1"/>
</dbReference>
<evidence type="ECO:0000313" key="1">
    <source>
        <dbReference type="EMBL" id="MBE1159631.1"/>
    </source>
</evidence>
<gene>
    <name evidence="1" type="ORF">IGX34_04480</name>
</gene>
<organism evidence="1 2">
    <name type="scientific">Dyella acidiphila</name>
    <dbReference type="NCBI Taxonomy" id="2775866"/>
    <lineage>
        <taxon>Bacteria</taxon>
        <taxon>Pseudomonadati</taxon>
        <taxon>Pseudomonadota</taxon>
        <taxon>Gammaproteobacteria</taxon>
        <taxon>Lysobacterales</taxon>
        <taxon>Rhodanobacteraceae</taxon>
        <taxon>Dyella</taxon>
    </lineage>
</organism>
<evidence type="ECO:0000313" key="2">
    <source>
        <dbReference type="Proteomes" id="UP000651010"/>
    </source>
</evidence>
<reference evidence="1 2" key="1">
    <citation type="submission" date="2020-09" db="EMBL/GenBank/DDBJ databases">
        <title>Dyella sp. 7MK23 isolated from forest soil.</title>
        <authorList>
            <person name="Fu J."/>
        </authorList>
    </citation>
    <scope>NUCLEOTIDE SEQUENCE [LARGE SCALE GENOMIC DNA]</scope>
    <source>
        <strain evidence="1 2">7MK23</strain>
    </source>
</reference>
<dbReference type="EMBL" id="JACZZA010000001">
    <property type="protein sequence ID" value="MBE1159631.1"/>
    <property type="molecule type" value="Genomic_DNA"/>
</dbReference>
<dbReference type="Proteomes" id="UP000651010">
    <property type="component" value="Unassembled WGS sequence"/>
</dbReference>
<sequence length="325" mass="35140">MRFYNIVITQSGGTKPFIELTSHPGGTFDPAALNVEFDMPIAPYNVPTGAMALTIHGVPLVNISQAYKLVGMNIAVYGGMKQGLPLANPLQSGMLLQGQIWQAFGNWEGTDMRLDLIIYPPDHSNDLPGNFVLNWLPGQSLADTLKATLSIVYPSIPVSMNIGSNLVFDSTKCHFCATVEQLSQYIGDLTEKVFQQRVTITLQGGKFIIFDKTYKPSPIQIVFTDLIGQPTWIATKTMQMKTVMRADLQIGSVITMPKGLQNGPGFVVAPSGAALSSDGAGIASTNKNQSTFQNNFTIASIRHIGSYRSPAGEDWATVFDCVEAG</sequence>
<keyword evidence="2" id="KW-1185">Reference proteome</keyword>